<proteinExistence type="predicted"/>
<feature type="compositionally biased region" description="Polar residues" evidence="1">
    <location>
        <begin position="31"/>
        <end position="45"/>
    </location>
</feature>
<accession>A0A182NIY9</accession>
<evidence type="ECO:0000256" key="1">
    <source>
        <dbReference type="SAM" id="MobiDB-lite"/>
    </source>
</evidence>
<dbReference type="Proteomes" id="UP000075884">
    <property type="component" value="Unassembled WGS sequence"/>
</dbReference>
<dbReference type="VEuPathDB" id="VectorBase:ADIR007614"/>
<feature type="region of interest" description="Disordered" evidence="1">
    <location>
        <begin position="1"/>
        <end position="74"/>
    </location>
</feature>
<organism evidence="2 3">
    <name type="scientific">Anopheles dirus</name>
    <dbReference type="NCBI Taxonomy" id="7168"/>
    <lineage>
        <taxon>Eukaryota</taxon>
        <taxon>Metazoa</taxon>
        <taxon>Ecdysozoa</taxon>
        <taxon>Arthropoda</taxon>
        <taxon>Hexapoda</taxon>
        <taxon>Insecta</taxon>
        <taxon>Pterygota</taxon>
        <taxon>Neoptera</taxon>
        <taxon>Endopterygota</taxon>
        <taxon>Diptera</taxon>
        <taxon>Nematocera</taxon>
        <taxon>Culicoidea</taxon>
        <taxon>Culicidae</taxon>
        <taxon>Anophelinae</taxon>
        <taxon>Anopheles</taxon>
    </lineage>
</organism>
<dbReference type="EnsemblMetazoa" id="ADIR007614-RA">
    <property type="protein sequence ID" value="ADIR007614-PA"/>
    <property type="gene ID" value="ADIR007614"/>
</dbReference>
<dbReference type="AlphaFoldDB" id="A0A182NIY9"/>
<sequence>MDQAYSHVSTTRLKLKTDPPGKKTPTKNKLQSNQGTVLRQAITQREPSKRTQAEASFWRAQRTKNLPERSQPTHKQRVDNFNRLLTHLPEFFDVPKISWTK</sequence>
<feature type="compositionally biased region" description="Polar residues" evidence="1">
    <location>
        <begin position="1"/>
        <end position="12"/>
    </location>
</feature>
<protein>
    <submittedName>
        <fullName evidence="2">Uncharacterized protein</fullName>
    </submittedName>
</protein>
<reference evidence="3" key="1">
    <citation type="submission" date="2013-03" db="EMBL/GenBank/DDBJ databases">
        <title>The Genome Sequence of Anopheles dirus WRAIR2.</title>
        <authorList>
            <consortium name="The Broad Institute Genomics Platform"/>
            <person name="Neafsey D.E."/>
            <person name="Walton C."/>
            <person name="Walker B."/>
            <person name="Young S.K."/>
            <person name="Zeng Q."/>
            <person name="Gargeya S."/>
            <person name="Fitzgerald M."/>
            <person name="Haas B."/>
            <person name="Abouelleil A."/>
            <person name="Allen A.W."/>
            <person name="Alvarado L."/>
            <person name="Arachchi H.M."/>
            <person name="Berlin A.M."/>
            <person name="Chapman S.B."/>
            <person name="Gainer-Dewar J."/>
            <person name="Goldberg J."/>
            <person name="Griggs A."/>
            <person name="Gujja S."/>
            <person name="Hansen M."/>
            <person name="Howarth C."/>
            <person name="Imamovic A."/>
            <person name="Ireland A."/>
            <person name="Larimer J."/>
            <person name="McCowan C."/>
            <person name="Murphy C."/>
            <person name="Pearson M."/>
            <person name="Poon T.W."/>
            <person name="Priest M."/>
            <person name="Roberts A."/>
            <person name="Saif S."/>
            <person name="Shea T."/>
            <person name="Sisk P."/>
            <person name="Sykes S."/>
            <person name="Wortman J."/>
            <person name="Nusbaum C."/>
            <person name="Birren B."/>
        </authorList>
    </citation>
    <scope>NUCLEOTIDE SEQUENCE [LARGE SCALE GENOMIC DNA]</scope>
    <source>
        <strain evidence="3">WRAIR2</strain>
    </source>
</reference>
<dbReference type="STRING" id="7168.A0A182NIY9"/>
<reference evidence="2" key="2">
    <citation type="submission" date="2020-05" db="UniProtKB">
        <authorList>
            <consortium name="EnsemblMetazoa"/>
        </authorList>
    </citation>
    <scope>IDENTIFICATION</scope>
    <source>
        <strain evidence="2">WRAIR2</strain>
    </source>
</reference>
<name>A0A182NIY9_9DIPT</name>
<evidence type="ECO:0000313" key="3">
    <source>
        <dbReference type="Proteomes" id="UP000075884"/>
    </source>
</evidence>
<evidence type="ECO:0000313" key="2">
    <source>
        <dbReference type="EnsemblMetazoa" id="ADIR007614-PA"/>
    </source>
</evidence>
<keyword evidence="3" id="KW-1185">Reference proteome</keyword>